<dbReference type="EMBL" id="KZ857471">
    <property type="protein sequence ID" value="RDX43055.1"/>
    <property type="molecule type" value="Genomic_DNA"/>
</dbReference>
<sequence length="247" mass="27777">MAPPKTIEERLRIIREIEIPRPRRHPLFLPRDNTPGAAVSDGSSISFVGNLTAQMQADVVNSTLFAQLAANESYNRQTQFLDWYEYYRDILWNIGWDVAKWNLVSVKDVNSFGTVDNLVLQVADTYLNAAELALFRQMVESLDKARNEAAESLFSSSSKSFNKANFQVGVASTTNGKVTFKIGAYTYSAEQNITKVLFFTFGSQKVDFYTENQTMVLNEKVYSGIREEILQKLGSNAQDLVSGIDLI</sequence>
<name>A0A371CRY9_9APHY</name>
<organism evidence="1 2">
    <name type="scientific">Lentinus brumalis</name>
    <dbReference type="NCBI Taxonomy" id="2498619"/>
    <lineage>
        <taxon>Eukaryota</taxon>
        <taxon>Fungi</taxon>
        <taxon>Dikarya</taxon>
        <taxon>Basidiomycota</taxon>
        <taxon>Agaricomycotina</taxon>
        <taxon>Agaricomycetes</taxon>
        <taxon>Polyporales</taxon>
        <taxon>Polyporaceae</taxon>
        <taxon>Lentinus</taxon>
    </lineage>
</organism>
<gene>
    <name evidence="1" type="ORF">OH76DRAFT_1488153</name>
</gene>
<dbReference type="AlphaFoldDB" id="A0A371CRY9"/>
<protein>
    <submittedName>
        <fullName evidence="1">Uncharacterized protein</fullName>
    </submittedName>
</protein>
<evidence type="ECO:0000313" key="2">
    <source>
        <dbReference type="Proteomes" id="UP000256964"/>
    </source>
</evidence>
<proteinExistence type="predicted"/>
<accession>A0A371CRY9</accession>
<keyword evidence="2" id="KW-1185">Reference proteome</keyword>
<dbReference type="OrthoDB" id="2746037at2759"/>
<evidence type="ECO:0000313" key="1">
    <source>
        <dbReference type="EMBL" id="RDX43055.1"/>
    </source>
</evidence>
<dbReference type="Proteomes" id="UP000256964">
    <property type="component" value="Unassembled WGS sequence"/>
</dbReference>
<reference evidence="1 2" key="1">
    <citation type="journal article" date="2018" name="Biotechnol. Biofuels">
        <title>Integrative visual omics of the white-rot fungus Polyporus brumalis exposes the biotechnological potential of its oxidative enzymes for delignifying raw plant biomass.</title>
        <authorList>
            <person name="Miyauchi S."/>
            <person name="Rancon A."/>
            <person name="Drula E."/>
            <person name="Hage H."/>
            <person name="Chaduli D."/>
            <person name="Favel A."/>
            <person name="Grisel S."/>
            <person name="Henrissat B."/>
            <person name="Herpoel-Gimbert I."/>
            <person name="Ruiz-Duenas F.J."/>
            <person name="Chevret D."/>
            <person name="Hainaut M."/>
            <person name="Lin J."/>
            <person name="Wang M."/>
            <person name="Pangilinan J."/>
            <person name="Lipzen A."/>
            <person name="Lesage-Meessen L."/>
            <person name="Navarro D."/>
            <person name="Riley R."/>
            <person name="Grigoriev I.V."/>
            <person name="Zhou S."/>
            <person name="Raouche S."/>
            <person name="Rosso M.N."/>
        </authorList>
    </citation>
    <scope>NUCLEOTIDE SEQUENCE [LARGE SCALE GENOMIC DNA]</scope>
    <source>
        <strain evidence="1 2">BRFM 1820</strain>
    </source>
</reference>